<sequence length="99" mass="11172">GRRTRPPRSRPSLFFTLHTIGHRTGRRAQDEWRVDGMLGGGSIRLHRSVEPLDSLLWDLPAMSSIRVEATINCRAHSLCCIRRVEALTSCRMAIESCEG</sequence>
<reference evidence="1" key="1">
    <citation type="submission" date="2018-05" db="EMBL/GenBank/DDBJ databases">
        <authorList>
            <person name="Lanie J.A."/>
            <person name="Ng W.-L."/>
            <person name="Kazmierczak K.M."/>
            <person name="Andrzejewski T.M."/>
            <person name="Davidsen T.M."/>
            <person name="Wayne K.J."/>
            <person name="Tettelin H."/>
            <person name="Glass J.I."/>
            <person name="Rusch D."/>
            <person name="Podicherti R."/>
            <person name="Tsui H.-C.T."/>
            <person name="Winkler M.E."/>
        </authorList>
    </citation>
    <scope>NUCLEOTIDE SEQUENCE</scope>
</reference>
<protein>
    <submittedName>
        <fullName evidence="1">Uncharacterized protein</fullName>
    </submittedName>
</protein>
<organism evidence="1">
    <name type="scientific">marine metagenome</name>
    <dbReference type="NCBI Taxonomy" id="408172"/>
    <lineage>
        <taxon>unclassified sequences</taxon>
        <taxon>metagenomes</taxon>
        <taxon>ecological metagenomes</taxon>
    </lineage>
</organism>
<evidence type="ECO:0000313" key="1">
    <source>
        <dbReference type="EMBL" id="SVB23497.1"/>
    </source>
</evidence>
<proteinExistence type="predicted"/>
<dbReference type="EMBL" id="UINC01033746">
    <property type="protein sequence ID" value="SVB23497.1"/>
    <property type="molecule type" value="Genomic_DNA"/>
</dbReference>
<name>A0A382CDU4_9ZZZZ</name>
<feature type="non-terminal residue" evidence="1">
    <location>
        <position position="1"/>
    </location>
</feature>
<dbReference type="AlphaFoldDB" id="A0A382CDU4"/>
<accession>A0A382CDU4</accession>
<gene>
    <name evidence="1" type="ORF">METZ01_LOCUS176351</name>
</gene>